<dbReference type="InterPro" id="IPR003339">
    <property type="entry name" value="ABC/ECF_trnsptr_transmembrane"/>
</dbReference>
<dbReference type="Proteomes" id="UP000276588">
    <property type="component" value="Unassembled WGS sequence"/>
</dbReference>
<comment type="subcellular location">
    <subcellularLocation>
        <location evidence="1">Membrane</location>
        <topology evidence="1">Multi-pass membrane protein</topology>
    </subcellularLocation>
</comment>
<proteinExistence type="predicted"/>
<keyword evidence="2" id="KW-1003">Cell membrane</keyword>
<dbReference type="RefSeq" id="WP_120102661.1">
    <property type="nucleotide sequence ID" value="NZ_QKNY01000009.1"/>
</dbReference>
<protein>
    <submittedName>
        <fullName evidence="7">Energy-coupling factor transporter transmembrane protein EcfT</fullName>
    </submittedName>
</protein>
<keyword evidence="4 6" id="KW-1133">Transmembrane helix</keyword>
<feature type="transmembrane region" description="Helical" evidence="6">
    <location>
        <begin position="94"/>
        <end position="113"/>
    </location>
</feature>
<feature type="transmembrane region" description="Helical" evidence="6">
    <location>
        <begin position="219"/>
        <end position="238"/>
    </location>
</feature>
<gene>
    <name evidence="7" type="ORF">DM826_06875</name>
</gene>
<dbReference type="CDD" id="cd16914">
    <property type="entry name" value="EcfT"/>
    <property type="match status" value="1"/>
</dbReference>
<keyword evidence="5 6" id="KW-0472">Membrane</keyword>
<evidence type="ECO:0000256" key="3">
    <source>
        <dbReference type="ARBA" id="ARBA00022692"/>
    </source>
</evidence>
<dbReference type="Pfam" id="PF02361">
    <property type="entry name" value="CbiQ"/>
    <property type="match status" value="1"/>
</dbReference>
<evidence type="ECO:0000256" key="2">
    <source>
        <dbReference type="ARBA" id="ARBA00022475"/>
    </source>
</evidence>
<dbReference type="InterPro" id="IPR051611">
    <property type="entry name" value="ECF_transporter_component"/>
</dbReference>
<comment type="caution">
    <text evidence="7">The sequence shown here is derived from an EMBL/GenBank/DDBJ whole genome shotgun (WGS) entry which is preliminary data.</text>
</comment>
<name>A0A3A6PS41_9EURY</name>
<evidence type="ECO:0000256" key="1">
    <source>
        <dbReference type="ARBA" id="ARBA00004141"/>
    </source>
</evidence>
<evidence type="ECO:0000256" key="4">
    <source>
        <dbReference type="ARBA" id="ARBA00022989"/>
    </source>
</evidence>
<reference evidence="7 8" key="1">
    <citation type="submission" date="2018-06" db="EMBL/GenBank/DDBJ databases">
        <title>Halonotius sp. F13-13 a new haloarchaeeon isolated from a solar saltern from Isla Cristina, Huelva, Spain.</title>
        <authorList>
            <person name="Duran-Viseras A."/>
            <person name="Sanchez-Porro C."/>
            <person name="Ventosa A."/>
        </authorList>
    </citation>
    <scope>NUCLEOTIDE SEQUENCE [LARGE SCALE GENOMIC DNA]</scope>
    <source>
        <strain evidence="7 8">F13-13</strain>
    </source>
</reference>
<accession>A0A3A6PS41</accession>
<dbReference type="AlphaFoldDB" id="A0A3A6PS41"/>
<dbReference type="GO" id="GO:0005886">
    <property type="term" value="C:plasma membrane"/>
    <property type="evidence" value="ECO:0007669"/>
    <property type="project" value="UniProtKB-ARBA"/>
</dbReference>
<keyword evidence="8" id="KW-1185">Reference proteome</keyword>
<evidence type="ECO:0000256" key="5">
    <source>
        <dbReference type="ARBA" id="ARBA00023136"/>
    </source>
</evidence>
<evidence type="ECO:0000313" key="8">
    <source>
        <dbReference type="Proteomes" id="UP000276588"/>
    </source>
</evidence>
<dbReference type="EMBL" id="QKNY01000009">
    <property type="protein sequence ID" value="RJX43324.1"/>
    <property type="molecule type" value="Genomic_DNA"/>
</dbReference>
<feature type="transmembrane region" description="Helical" evidence="6">
    <location>
        <begin position="59"/>
        <end position="82"/>
    </location>
</feature>
<keyword evidence="3 6" id="KW-0812">Transmembrane</keyword>
<sequence>MLTYTPGSTLVHRLDPRTKLAVQFAFALVAFTASTAPQLIGLFVVGLGSLRLAQLAVRAVLRAYWVVLLILALGPVLAAVTLGPPWLRLDPALVSLRSIARIVPILFVSAAYIHTTPIRETRAAIQRTIPGRPGQLLGVGVALTFRYVPVLRADLRSVRDAIRARNGDTRSLWERSQRLTVLLVDRALRRSDQLAIALQARCFAWNPTLPRLQFSRRDVPVWLLSIAFVVVAVVDLLGL</sequence>
<evidence type="ECO:0000256" key="6">
    <source>
        <dbReference type="SAM" id="Phobius"/>
    </source>
</evidence>
<dbReference type="PANTHER" id="PTHR34857">
    <property type="entry name" value="SLL0384 PROTEIN"/>
    <property type="match status" value="1"/>
</dbReference>
<feature type="transmembrane region" description="Helical" evidence="6">
    <location>
        <begin position="20"/>
        <end position="47"/>
    </location>
</feature>
<dbReference type="PANTHER" id="PTHR34857:SF2">
    <property type="entry name" value="SLL0384 PROTEIN"/>
    <property type="match status" value="1"/>
</dbReference>
<evidence type="ECO:0000313" key="7">
    <source>
        <dbReference type="EMBL" id="RJX43324.1"/>
    </source>
</evidence>
<dbReference type="OrthoDB" id="204634at2157"/>
<organism evidence="7 8">
    <name type="scientific">Halonotius aquaticus</name>
    <dbReference type="NCBI Taxonomy" id="2216978"/>
    <lineage>
        <taxon>Archaea</taxon>
        <taxon>Methanobacteriati</taxon>
        <taxon>Methanobacteriota</taxon>
        <taxon>Stenosarchaea group</taxon>
        <taxon>Halobacteria</taxon>
        <taxon>Halobacteriales</taxon>
        <taxon>Haloferacaceae</taxon>
        <taxon>Halonotius</taxon>
    </lineage>
</organism>